<evidence type="ECO:0000313" key="2">
    <source>
        <dbReference type="EMBL" id="KIZ04441.1"/>
    </source>
</evidence>
<organism evidence="2 3">
    <name type="scientific">Monoraphidium neglectum</name>
    <dbReference type="NCBI Taxonomy" id="145388"/>
    <lineage>
        <taxon>Eukaryota</taxon>
        <taxon>Viridiplantae</taxon>
        <taxon>Chlorophyta</taxon>
        <taxon>core chlorophytes</taxon>
        <taxon>Chlorophyceae</taxon>
        <taxon>CS clade</taxon>
        <taxon>Sphaeropleales</taxon>
        <taxon>Selenastraceae</taxon>
        <taxon>Monoraphidium</taxon>
    </lineage>
</organism>
<dbReference type="Proteomes" id="UP000054498">
    <property type="component" value="Unassembled WGS sequence"/>
</dbReference>
<proteinExistence type="predicted"/>
<dbReference type="OrthoDB" id="9989112at2759"/>
<reference evidence="2 3" key="1">
    <citation type="journal article" date="2013" name="BMC Genomics">
        <title>Reconstruction of the lipid metabolism for the microalga Monoraphidium neglectum from its genome sequence reveals characteristics suitable for biofuel production.</title>
        <authorList>
            <person name="Bogen C."/>
            <person name="Al-Dilaimi A."/>
            <person name="Albersmeier A."/>
            <person name="Wichmann J."/>
            <person name="Grundmann M."/>
            <person name="Rupp O."/>
            <person name="Lauersen K.J."/>
            <person name="Blifernez-Klassen O."/>
            <person name="Kalinowski J."/>
            <person name="Goesmann A."/>
            <person name="Mussgnug J.H."/>
            <person name="Kruse O."/>
        </authorList>
    </citation>
    <scope>NUCLEOTIDE SEQUENCE [LARGE SCALE GENOMIC DNA]</scope>
    <source>
        <strain evidence="2 3">SAG 48.87</strain>
    </source>
</reference>
<accession>A0A0D2NHF5</accession>
<dbReference type="RefSeq" id="XP_013903460.1">
    <property type="nucleotide sequence ID" value="XM_014048006.1"/>
</dbReference>
<dbReference type="STRING" id="145388.A0A0D2NHF5"/>
<evidence type="ECO:0000256" key="1">
    <source>
        <dbReference type="SAM" id="MobiDB-lite"/>
    </source>
</evidence>
<gene>
    <name evidence="2" type="ORF">MNEG_3512</name>
</gene>
<feature type="region of interest" description="Disordered" evidence="1">
    <location>
        <begin position="1"/>
        <end position="24"/>
    </location>
</feature>
<keyword evidence="3" id="KW-1185">Reference proteome</keyword>
<dbReference type="AlphaFoldDB" id="A0A0D2NHF5"/>
<dbReference type="KEGG" id="mng:MNEG_3512"/>
<feature type="region of interest" description="Disordered" evidence="1">
    <location>
        <begin position="91"/>
        <end position="111"/>
    </location>
</feature>
<protein>
    <submittedName>
        <fullName evidence="2">GTP-binding protein YPTC4</fullName>
    </submittedName>
</protein>
<dbReference type="EMBL" id="KK100663">
    <property type="protein sequence ID" value="KIZ04441.1"/>
    <property type="molecule type" value="Genomic_DNA"/>
</dbReference>
<sequence length="111" mass="11013">MGLGLEGQDASGCEHSGGCHRPRAACGPAAASAARGDAAAAGSCGAGQWQGPWGRAFINTAREIYKKIQDGVFDVSNESYGIKVGYGAGGPNPATIKPGEGQPAKASSSCC</sequence>
<dbReference type="GeneID" id="25736390"/>
<name>A0A0D2NHF5_9CHLO</name>
<evidence type="ECO:0000313" key="3">
    <source>
        <dbReference type="Proteomes" id="UP000054498"/>
    </source>
</evidence>